<evidence type="ECO:0000259" key="5">
    <source>
        <dbReference type="PROSITE" id="PS51764"/>
    </source>
</evidence>
<dbReference type="RefSeq" id="WP_088518840.1">
    <property type="nucleotide sequence ID" value="NZ_NRRJ01000019.1"/>
</dbReference>
<evidence type="ECO:0000256" key="3">
    <source>
        <dbReference type="ARBA" id="ARBA00023295"/>
    </source>
</evidence>
<dbReference type="AlphaFoldDB" id="A0A212Q2S9"/>
<gene>
    <name evidence="6" type="ORF">SAMN06265338_101357</name>
</gene>
<dbReference type="PANTHER" id="PTHR40079">
    <property type="entry name" value="MANNAN ENDO-1,4-BETA-MANNOSIDASE E-RELATED"/>
    <property type="match status" value="1"/>
</dbReference>
<feature type="active site" description="Proton donor" evidence="4">
    <location>
        <position position="227"/>
    </location>
</feature>
<sequence>MDGRHRRSKANCAALIQLLIAQMLPVIFGIVVSGSMASAQTANPNATTDARHLLAFLADLPFRSDHPIISGQMLGSIEGFGNGPDDNMSAGYRNYVEKLRAQTGKTIGVAGVNFGRLTGCSIDNPLMSGHKSPLMNCDGSPPDYRIDVDILTQHWRAGGLISVMWHAPNPWTGGGAHDVRILGNFSDLYTPRSALYATWRKMLDDVAVGLKLLQDNGVIVLFRPLHEQNGNWFWWGDHGANAHPSNEEFVTLWRDMFNYFTNEKHLNNLLWVFSPNRNDSQQQNIMRFAPGPQFYDIVGLDYYEDEREKPVDFSTLIAAGKPIAIAEFGPLDSFSSNPSTTHQYDFLRIIRLRERFPRFSYFMAWHGTHSPQAIIQNRNCEELLTRSDVLSVGNITWKKH</sequence>
<comment type="similarity">
    <text evidence="1 4">Belongs to the glycosyl hydrolase 26 family.</text>
</comment>
<feature type="domain" description="GH26" evidence="5">
    <location>
        <begin position="48"/>
        <end position="387"/>
    </location>
</feature>
<dbReference type="GO" id="GO:0016985">
    <property type="term" value="F:mannan endo-1,4-beta-mannosidase activity"/>
    <property type="evidence" value="ECO:0007669"/>
    <property type="project" value="InterPro"/>
</dbReference>
<dbReference type="SUPFAM" id="SSF51445">
    <property type="entry name" value="(Trans)glycosidases"/>
    <property type="match status" value="1"/>
</dbReference>
<evidence type="ECO:0000313" key="7">
    <source>
        <dbReference type="Proteomes" id="UP000198418"/>
    </source>
</evidence>
<evidence type="ECO:0000256" key="2">
    <source>
        <dbReference type="ARBA" id="ARBA00022801"/>
    </source>
</evidence>
<dbReference type="InterPro" id="IPR017853">
    <property type="entry name" value="GH"/>
</dbReference>
<dbReference type="InterPro" id="IPR022790">
    <property type="entry name" value="GH26_dom"/>
</dbReference>
<name>A0A212Q2S9_RHOAC</name>
<dbReference type="PANTHER" id="PTHR40079:SF4">
    <property type="entry name" value="GH26 DOMAIN-CONTAINING PROTEIN-RELATED"/>
    <property type="match status" value="1"/>
</dbReference>
<organism evidence="6 7">
    <name type="scientific">Rhodoblastus acidophilus</name>
    <name type="common">Rhodopseudomonas acidophila</name>
    <dbReference type="NCBI Taxonomy" id="1074"/>
    <lineage>
        <taxon>Bacteria</taxon>
        <taxon>Pseudomonadati</taxon>
        <taxon>Pseudomonadota</taxon>
        <taxon>Alphaproteobacteria</taxon>
        <taxon>Hyphomicrobiales</taxon>
        <taxon>Rhodoblastaceae</taxon>
        <taxon>Rhodoblastus</taxon>
    </lineage>
</organism>
<dbReference type="PROSITE" id="PS51764">
    <property type="entry name" value="GH26"/>
    <property type="match status" value="1"/>
</dbReference>
<proteinExistence type="inferred from homology"/>
<dbReference type="OrthoDB" id="9816550at2"/>
<dbReference type="Gene3D" id="3.20.20.80">
    <property type="entry name" value="Glycosidases"/>
    <property type="match status" value="1"/>
</dbReference>
<dbReference type="Pfam" id="PF02156">
    <property type="entry name" value="Glyco_hydro_26"/>
    <property type="match status" value="1"/>
</dbReference>
<dbReference type="InterPro" id="IPR000805">
    <property type="entry name" value="Glyco_hydro_26"/>
</dbReference>
<reference evidence="7" key="1">
    <citation type="submission" date="2017-06" db="EMBL/GenBank/DDBJ databases">
        <authorList>
            <person name="Varghese N."/>
            <person name="Submissions S."/>
        </authorList>
    </citation>
    <scope>NUCLEOTIDE SEQUENCE [LARGE SCALE GENOMIC DNA]</scope>
    <source>
        <strain evidence="7">DSM 137</strain>
    </source>
</reference>
<evidence type="ECO:0000256" key="4">
    <source>
        <dbReference type="PROSITE-ProRule" id="PRU01100"/>
    </source>
</evidence>
<dbReference type="PRINTS" id="PR00739">
    <property type="entry name" value="GLHYDRLASE26"/>
</dbReference>
<protein>
    <submittedName>
        <fullName evidence="6">Mannan endo-1,4-beta-mannosidase</fullName>
    </submittedName>
</protein>
<feature type="active site" description="Nucleophile" evidence="4">
    <location>
        <position position="327"/>
    </location>
</feature>
<evidence type="ECO:0000256" key="1">
    <source>
        <dbReference type="ARBA" id="ARBA00007754"/>
    </source>
</evidence>
<accession>A0A212Q2S9</accession>
<keyword evidence="3 4" id="KW-0326">Glycosidase</keyword>
<evidence type="ECO:0000313" key="6">
    <source>
        <dbReference type="EMBL" id="SNB53616.1"/>
    </source>
</evidence>
<keyword evidence="7" id="KW-1185">Reference proteome</keyword>
<keyword evidence="2 4" id="KW-0378">Hydrolase</keyword>
<dbReference type="EMBL" id="FYDG01000001">
    <property type="protein sequence ID" value="SNB53616.1"/>
    <property type="molecule type" value="Genomic_DNA"/>
</dbReference>
<dbReference type="Proteomes" id="UP000198418">
    <property type="component" value="Unassembled WGS sequence"/>
</dbReference>
<dbReference type="GO" id="GO:0006080">
    <property type="term" value="P:substituted mannan metabolic process"/>
    <property type="evidence" value="ECO:0007669"/>
    <property type="project" value="InterPro"/>
</dbReference>